<evidence type="ECO:0000256" key="3">
    <source>
        <dbReference type="ARBA" id="ARBA00022832"/>
    </source>
</evidence>
<evidence type="ECO:0000259" key="5">
    <source>
        <dbReference type="Pfam" id="PF00501"/>
    </source>
</evidence>
<dbReference type="InterPro" id="IPR000873">
    <property type="entry name" value="AMP-dep_synth/lig_dom"/>
</dbReference>
<dbReference type="Gene3D" id="3.30.300.30">
    <property type="match status" value="1"/>
</dbReference>
<gene>
    <name evidence="7" type="ORF">SAMN02745220_01502</name>
</gene>
<keyword evidence="4" id="KW-0443">Lipid metabolism</keyword>
<dbReference type="Gene3D" id="3.40.50.12780">
    <property type="entry name" value="N-terminal domain of ligase-like"/>
    <property type="match status" value="1"/>
</dbReference>
<dbReference type="InterPro" id="IPR025110">
    <property type="entry name" value="AMP-bd_C"/>
</dbReference>
<dbReference type="Pfam" id="PF00501">
    <property type="entry name" value="AMP-binding"/>
    <property type="match status" value="1"/>
</dbReference>
<dbReference type="PROSITE" id="PS00455">
    <property type="entry name" value="AMP_BINDING"/>
    <property type="match status" value="1"/>
</dbReference>
<keyword evidence="3" id="KW-0276">Fatty acid metabolism</keyword>
<organism evidence="7 8">
    <name type="scientific">Desulfopila aestuarii DSM 18488</name>
    <dbReference type="NCBI Taxonomy" id="1121416"/>
    <lineage>
        <taxon>Bacteria</taxon>
        <taxon>Pseudomonadati</taxon>
        <taxon>Thermodesulfobacteriota</taxon>
        <taxon>Desulfobulbia</taxon>
        <taxon>Desulfobulbales</taxon>
        <taxon>Desulfocapsaceae</taxon>
        <taxon>Desulfopila</taxon>
    </lineage>
</organism>
<dbReference type="InterPro" id="IPR020845">
    <property type="entry name" value="AMP-binding_CS"/>
</dbReference>
<feature type="domain" description="AMP-dependent synthetase/ligase" evidence="5">
    <location>
        <begin position="18"/>
        <end position="391"/>
    </location>
</feature>
<dbReference type="NCBIfam" id="NF006020">
    <property type="entry name" value="PRK08162.1"/>
    <property type="match status" value="1"/>
</dbReference>
<name>A0A1M7Y311_9BACT</name>
<dbReference type="CDD" id="cd12118">
    <property type="entry name" value="ttLC_FACS_AEE21_like"/>
    <property type="match status" value="1"/>
</dbReference>
<dbReference type="PROSITE" id="PS00018">
    <property type="entry name" value="EF_HAND_1"/>
    <property type="match status" value="1"/>
</dbReference>
<dbReference type="GO" id="GO:0006631">
    <property type="term" value="P:fatty acid metabolic process"/>
    <property type="evidence" value="ECO:0007669"/>
    <property type="project" value="UniProtKB-KW"/>
</dbReference>
<evidence type="ECO:0000259" key="6">
    <source>
        <dbReference type="Pfam" id="PF13193"/>
    </source>
</evidence>
<feature type="domain" description="AMP-binding enzyme C-terminal" evidence="6">
    <location>
        <begin position="441"/>
        <end position="515"/>
    </location>
</feature>
<dbReference type="Pfam" id="PF13193">
    <property type="entry name" value="AMP-binding_C"/>
    <property type="match status" value="1"/>
</dbReference>
<reference evidence="7 8" key="1">
    <citation type="submission" date="2016-12" db="EMBL/GenBank/DDBJ databases">
        <authorList>
            <person name="Song W.-J."/>
            <person name="Kurnit D.M."/>
        </authorList>
    </citation>
    <scope>NUCLEOTIDE SEQUENCE [LARGE SCALE GENOMIC DNA]</scope>
    <source>
        <strain evidence="7 8">DSM 18488</strain>
    </source>
</reference>
<evidence type="ECO:0000313" key="8">
    <source>
        <dbReference type="Proteomes" id="UP000184603"/>
    </source>
</evidence>
<dbReference type="RefSeq" id="WP_073612827.1">
    <property type="nucleotide sequence ID" value="NZ_FRFE01000005.1"/>
</dbReference>
<dbReference type="Proteomes" id="UP000184603">
    <property type="component" value="Unassembled WGS sequence"/>
</dbReference>
<evidence type="ECO:0000256" key="1">
    <source>
        <dbReference type="ARBA" id="ARBA00006432"/>
    </source>
</evidence>
<comment type="similarity">
    <text evidence="1">Belongs to the ATP-dependent AMP-binding enzyme family.</text>
</comment>
<dbReference type="InterPro" id="IPR018247">
    <property type="entry name" value="EF_Hand_1_Ca_BS"/>
</dbReference>
<dbReference type="NCBIfam" id="NF004837">
    <property type="entry name" value="PRK06187.1"/>
    <property type="match status" value="1"/>
</dbReference>
<dbReference type="PANTHER" id="PTHR43859:SF4">
    <property type="entry name" value="BUTANOATE--COA LIGASE AAE1-RELATED"/>
    <property type="match status" value="1"/>
</dbReference>
<protein>
    <submittedName>
        <fullName evidence="7">Fatty-acyl-CoA synthase</fullName>
    </submittedName>
</protein>
<dbReference type="SUPFAM" id="SSF56801">
    <property type="entry name" value="Acetyl-CoA synthetase-like"/>
    <property type="match status" value="1"/>
</dbReference>
<keyword evidence="2" id="KW-0436">Ligase</keyword>
<dbReference type="EMBL" id="FRFE01000005">
    <property type="protein sequence ID" value="SHO46448.1"/>
    <property type="molecule type" value="Genomic_DNA"/>
</dbReference>
<sequence length="533" mass="59011">MQASSVNKSILTPVEFLTRSAFVYPEKVAVVHRDKRFTYRQFAERVYRLASALKKQGVGKGDKVAFLCPNIPPMLEAHYAVPLIGAALVSINIRLSKGEVSYIIDHSDAKVVVVDSEFAALIQPEELPKVKTYVTVCDVNDNKILEGLEYEAFLATGSPEPVEADIDSEDQLLAINYTSGTTGRPKGVMYHHRGAYLNAIGEILESNMTAASVYLWTLPMFHCNGWCFTWGVTAAGATHVCLRAVVADDIFRLIEEEDISHLCAAPTVLIMMSTWPKAGEVKMKRKLKIMTAGAPPAPTIISNMEKMGADITHTYGLTEVYGPHSVCAWQPNWEAMSDLERAKTKSRQGVPYIVTHFMDVVNPVTMEPVARDGKTMGEIVMRGNNVMTGYYKDPAATEAAFAGGWFHSGDLAVMHPDGYVQIMDRKKDIIISGGENISTVEVENVIYGHPDVQEVAVIPVPDEKWGEVPKAFIVPKMGTNPSPEDIIAYTKEHLAKFKAPKYIEFGELPKTATGKIQKFKLRDKEWQGKKRIN</sequence>
<dbReference type="AlphaFoldDB" id="A0A1M7Y311"/>
<dbReference type="InterPro" id="IPR042099">
    <property type="entry name" value="ANL_N_sf"/>
</dbReference>
<dbReference type="InterPro" id="IPR045851">
    <property type="entry name" value="AMP-bd_C_sf"/>
</dbReference>
<keyword evidence="8" id="KW-1185">Reference proteome</keyword>
<dbReference type="OrthoDB" id="5483897at2"/>
<evidence type="ECO:0000256" key="4">
    <source>
        <dbReference type="ARBA" id="ARBA00023098"/>
    </source>
</evidence>
<dbReference type="STRING" id="1121416.SAMN02745220_01502"/>
<proteinExistence type="inferred from homology"/>
<accession>A0A1M7Y311</accession>
<dbReference type="GO" id="GO:0016874">
    <property type="term" value="F:ligase activity"/>
    <property type="evidence" value="ECO:0007669"/>
    <property type="project" value="UniProtKB-KW"/>
</dbReference>
<dbReference type="PANTHER" id="PTHR43859">
    <property type="entry name" value="ACYL-ACTIVATING ENZYME"/>
    <property type="match status" value="1"/>
</dbReference>
<evidence type="ECO:0000313" key="7">
    <source>
        <dbReference type="EMBL" id="SHO46448.1"/>
    </source>
</evidence>
<dbReference type="FunFam" id="3.30.300.30:FF:000008">
    <property type="entry name" value="2,3-dihydroxybenzoate-AMP ligase"/>
    <property type="match status" value="1"/>
</dbReference>
<evidence type="ECO:0000256" key="2">
    <source>
        <dbReference type="ARBA" id="ARBA00022598"/>
    </source>
</evidence>